<sequence length="292" mass="33104">MRNIANCYNEHAIKVSDSYCSGPSNQASQPPNLSPSIQNAVTCIYKVKLSTQKQFLIKLTWCKQGFSVGIFDSKLCKNFRVLRKTKGAKTSESCNSRIEVFWDLSQAQYEIGPEPVNGFYVIVLINSELSLTLGDIENELKKLISDVKVGEFSLISRSEHFSGNSVYATKAKFSDTGIYHDILIKFSAEDGGLKNPVLSVYIDKKNVFQVKRLMWNFRGNQTIFLDGLLVDMMWDVHNLFFNPSSPGDAAVFMFKTRNGFDSRLWFEEKNLEMKEQENIGFSLLICACKNTD</sequence>
<dbReference type="PANTHER" id="PTHR31972:SF16">
    <property type="entry name" value="FAMILY PROTEIN, PUTATIVE (DUF868)-RELATED"/>
    <property type="match status" value="1"/>
</dbReference>
<accession>A0AAD2E4Z3</accession>
<protein>
    <submittedName>
        <fullName evidence="1">Uncharacterized protein</fullName>
    </submittedName>
</protein>
<reference evidence="1" key="1">
    <citation type="submission" date="2023-05" db="EMBL/GenBank/DDBJ databases">
        <authorList>
            <person name="Huff M."/>
        </authorList>
    </citation>
    <scope>NUCLEOTIDE SEQUENCE</scope>
</reference>
<dbReference type="Pfam" id="PF05910">
    <property type="entry name" value="DUF868"/>
    <property type="match status" value="1"/>
</dbReference>
<dbReference type="Proteomes" id="UP000834106">
    <property type="component" value="Chromosome 16"/>
</dbReference>
<dbReference type="PANTHER" id="PTHR31972">
    <property type="entry name" value="EXPRESSED PROTEIN"/>
    <property type="match status" value="1"/>
</dbReference>
<proteinExistence type="predicted"/>
<gene>
    <name evidence="1" type="ORF">FPE_LOCUS26377</name>
</gene>
<name>A0AAD2E4Z3_9LAMI</name>
<keyword evidence="2" id="KW-1185">Reference proteome</keyword>
<organism evidence="1 2">
    <name type="scientific">Fraxinus pennsylvanica</name>
    <dbReference type="NCBI Taxonomy" id="56036"/>
    <lineage>
        <taxon>Eukaryota</taxon>
        <taxon>Viridiplantae</taxon>
        <taxon>Streptophyta</taxon>
        <taxon>Embryophyta</taxon>
        <taxon>Tracheophyta</taxon>
        <taxon>Spermatophyta</taxon>
        <taxon>Magnoliopsida</taxon>
        <taxon>eudicotyledons</taxon>
        <taxon>Gunneridae</taxon>
        <taxon>Pentapetalae</taxon>
        <taxon>asterids</taxon>
        <taxon>lamiids</taxon>
        <taxon>Lamiales</taxon>
        <taxon>Oleaceae</taxon>
        <taxon>Oleeae</taxon>
        <taxon>Fraxinus</taxon>
    </lineage>
</organism>
<dbReference type="InterPro" id="IPR008586">
    <property type="entry name" value="DUF868_pln"/>
</dbReference>
<dbReference type="EMBL" id="OU503051">
    <property type="protein sequence ID" value="CAI9778947.1"/>
    <property type="molecule type" value="Genomic_DNA"/>
</dbReference>
<dbReference type="AlphaFoldDB" id="A0AAD2E4Z3"/>
<evidence type="ECO:0000313" key="2">
    <source>
        <dbReference type="Proteomes" id="UP000834106"/>
    </source>
</evidence>
<evidence type="ECO:0000313" key="1">
    <source>
        <dbReference type="EMBL" id="CAI9778947.1"/>
    </source>
</evidence>